<feature type="compositionally biased region" description="Low complexity" evidence="1">
    <location>
        <begin position="142"/>
        <end position="159"/>
    </location>
</feature>
<accession>A0A1I3V803</accession>
<dbReference type="RefSeq" id="WP_091509202.1">
    <property type="nucleotide sequence ID" value="NZ_CBDQZW010000014.1"/>
</dbReference>
<evidence type="ECO:0000256" key="2">
    <source>
        <dbReference type="SAM" id="Phobius"/>
    </source>
</evidence>
<evidence type="ECO:0000313" key="3">
    <source>
        <dbReference type="EMBL" id="SFJ90506.1"/>
    </source>
</evidence>
<organism evidence="3 4">
    <name type="scientific">Amycolatopsis sacchari</name>
    <dbReference type="NCBI Taxonomy" id="115433"/>
    <lineage>
        <taxon>Bacteria</taxon>
        <taxon>Bacillati</taxon>
        <taxon>Actinomycetota</taxon>
        <taxon>Actinomycetes</taxon>
        <taxon>Pseudonocardiales</taxon>
        <taxon>Pseudonocardiaceae</taxon>
        <taxon>Amycolatopsis</taxon>
    </lineage>
</organism>
<dbReference type="OrthoDB" id="3637612at2"/>
<feature type="region of interest" description="Disordered" evidence="1">
    <location>
        <begin position="106"/>
        <end position="179"/>
    </location>
</feature>
<dbReference type="EMBL" id="FORP01000010">
    <property type="protein sequence ID" value="SFJ90506.1"/>
    <property type="molecule type" value="Genomic_DNA"/>
</dbReference>
<keyword evidence="2" id="KW-1133">Transmembrane helix</keyword>
<keyword evidence="2" id="KW-0472">Membrane</keyword>
<keyword evidence="2" id="KW-0812">Transmembrane</keyword>
<evidence type="ECO:0000313" key="4">
    <source>
        <dbReference type="Proteomes" id="UP000199025"/>
    </source>
</evidence>
<dbReference type="AlphaFoldDB" id="A0A1I3V803"/>
<feature type="transmembrane region" description="Helical" evidence="2">
    <location>
        <begin position="65"/>
        <end position="85"/>
    </location>
</feature>
<proteinExistence type="predicted"/>
<sequence>MARAGLRSRPGDIVTAIQMADRTGIVAHSAPPAAEEPKPVEITPSVLVAATEPQRPAGRRVRRNLAFTCAAALFLVVGWVSGGMFGQQDPEPTPALAVGTVPAPVQSSVQPSAEPPATREVVPAPQAPQTTAPAVSQKQVVPSGKRTSKTTTTTPAKPSVQERADLPDADSGPLQDPVDSLGEQLERMFGPWTWGSGGTQVYRSHDFHVYGR</sequence>
<dbReference type="Proteomes" id="UP000199025">
    <property type="component" value="Unassembled WGS sequence"/>
</dbReference>
<name>A0A1I3V803_9PSEU</name>
<protein>
    <submittedName>
        <fullName evidence="3">Uncharacterized protein</fullName>
    </submittedName>
</protein>
<keyword evidence="4" id="KW-1185">Reference proteome</keyword>
<evidence type="ECO:0000256" key="1">
    <source>
        <dbReference type="SAM" id="MobiDB-lite"/>
    </source>
</evidence>
<gene>
    <name evidence="3" type="ORF">SAMN05421835_110149</name>
</gene>
<reference evidence="3 4" key="1">
    <citation type="submission" date="2016-10" db="EMBL/GenBank/DDBJ databases">
        <authorList>
            <person name="de Groot N.N."/>
        </authorList>
    </citation>
    <scope>NUCLEOTIDE SEQUENCE [LARGE SCALE GENOMIC DNA]</scope>
    <source>
        <strain evidence="3 4">DSM 44468</strain>
    </source>
</reference>
<feature type="compositionally biased region" description="Low complexity" evidence="1">
    <location>
        <begin position="121"/>
        <end position="135"/>
    </location>
</feature>
<dbReference type="STRING" id="115433.SAMN05421835_110149"/>